<dbReference type="GO" id="GO:0000981">
    <property type="term" value="F:DNA-binding transcription factor activity, RNA polymerase II-specific"/>
    <property type="evidence" value="ECO:0007669"/>
    <property type="project" value="InterPro"/>
</dbReference>
<dbReference type="EMBL" id="BQFW01000007">
    <property type="protein sequence ID" value="GJJ73108.1"/>
    <property type="molecule type" value="Genomic_DNA"/>
</dbReference>
<evidence type="ECO:0000256" key="1">
    <source>
        <dbReference type="SAM" id="MobiDB-lite"/>
    </source>
</evidence>
<dbReference type="Proteomes" id="UP000827284">
    <property type="component" value="Unassembled WGS sequence"/>
</dbReference>
<accession>A0A9P3HAW1</accession>
<dbReference type="SUPFAM" id="SSF57701">
    <property type="entry name" value="Zn2/Cys6 DNA-binding domain"/>
    <property type="match status" value="1"/>
</dbReference>
<protein>
    <recommendedName>
        <fullName evidence="4">Zn(2)-C6 fungal-type domain-containing protein</fullName>
    </recommendedName>
</protein>
<name>A0A9P3HAW1_9FUNG</name>
<feature type="compositionally biased region" description="Polar residues" evidence="1">
    <location>
        <begin position="310"/>
        <end position="328"/>
    </location>
</feature>
<reference evidence="2" key="2">
    <citation type="journal article" date="2022" name="Microbiol. Resour. Announc.">
        <title>Whole-Genome Sequence of Entomortierella parvispora E1425, a Mucoromycotan Fungus Associated with Burkholderiaceae-Related Endosymbiotic Bacteria.</title>
        <authorList>
            <person name="Herlambang A."/>
            <person name="Guo Y."/>
            <person name="Takashima Y."/>
            <person name="Narisawa K."/>
            <person name="Ohta H."/>
            <person name="Nishizawa T."/>
        </authorList>
    </citation>
    <scope>NUCLEOTIDE SEQUENCE</scope>
    <source>
        <strain evidence="2">E1425</strain>
    </source>
</reference>
<feature type="region of interest" description="Disordered" evidence="1">
    <location>
        <begin position="30"/>
        <end position="66"/>
    </location>
</feature>
<feature type="compositionally biased region" description="Polar residues" evidence="1">
    <location>
        <begin position="148"/>
        <end position="158"/>
    </location>
</feature>
<organism evidence="2 3">
    <name type="scientific">Entomortierella parvispora</name>
    <dbReference type="NCBI Taxonomy" id="205924"/>
    <lineage>
        <taxon>Eukaryota</taxon>
        <taxon>Fungi</taxon>
        <taxon>Fungi incertae sedis</taxon>
        <taxon>Mucoromycota</taxon>
        <taxon>Mortierellomycotina</taxon>
        <taxon>Mortierellomycetes</taxon>
        <taxon>Mortierellales</taxon>
        <taxon>Mortierellaceae</taxon>
        <taxon>Entomortierella</taxon>
    </lineage>
</organism>
<feature type="region of interest" description="Disordered" evidence="1">
    <location>
        <begin position="84"/>
        <end position="124"/>
    </location>
</feature>
<feature type="compositionally biased region" description="Low complexity" evidence="1">
    <location>
        <begin position="50"/>
        <end position="62"/>
    </location>
</feature>
<evidence type="ECO:0008006" key="4">
    <source>
        <dbReference type="Google" id="ProtNLM"/>
    </source>
</evidence>
<dbReference type="AlphaFoldDB" id="A0A9P3HAW1"/>
<dbReference type="GO" id="GO:0008270">
    <property type="term" value="F:zinc ion binding"/>
    <property type="evidence" value="ECO:0007669"/>
    <property type="project" value="InterPro"/>
</dbReference>
<gene>
    <name evidence="2" type="ORF">EMPS_05466</name>
</gene>
<feature type="compositionally biased region" description="Low complexity" evidence="1">
    <location>
        <begin position="89"/>
        <end position="101"/>
    </location>
</feature>
<feature type="compositionally biased region" description="Low complexity" evidence="1">
    <location>
        <begin position="647"/>
        <end position="660"/>
    </location>
</feature>
<feature type="region of interest" description="Disordered" evidence="1">
    <location>
        <begin position="148"/>
        <end position="350"/>
    </location>
</feature>
<comment type="caution">
    <text evidence="2">The sequence shown here is derived from an EMBL/GenBank/DDBJ whole genome shotgun (WGS) entry which is preliminary data.</text>
</comment>
<evidence type="ECO:0000313" key="2">
    <source>
        <dbReference type="EMBL" id="GJJ73108.1"/>
    </source>
</evidence>
<feature type="compositionally biased region" description="Polar residues" evidence="1">
    <location>
        <begin position="244"/>
        <end position="260"/>
    </location>
</feature>
<feature type="compositionally biased region" description="Low complexity" evidence="1">
    <location>
        <begin position="594"/>
        <end position="603"/>
    </location>
</feature>
<reference evidence="2" key="1">
    <citation type="submission" date="2021-11" db="EMBL/GenBank/DDBJ databases">
        <authorList>
            <person name="Herlambang A."/>
            <person name="Guo Y."/>
            <person name="Takashima Y."/>
            <person name="Nishizawa T."/>
        </authorList>
    </citation>
    <scope>NUCLEOTIDE SEQUENCE</scope>
    <source>
        <strain evidence="2">E1425</strain>
    </source>
</reference>
<feature type="compositionally biased region" description="Gly residues" evidence="1">
    <location>
        <begin position="170"/>
        <end position="180"/>
    </location>
</feature>
<sequence length="691" mass="72441">MLILARLLRSVANDQERMVEVTKQILSVKGRNDDHGVDDVGGNGDDGHHSSGSSSSSSSSKGDTGGNIQDVVLVARVALQLDLDPDSDSTVSGRTRTFRSSSSRKEYSGLPDVLPPPPPSLTTAGYQALPPISDFPLLSAKSLRILQSHNKGKPSNGSGVKKKRFAGGAKSHGGGGGGGETFSSRRGSLDTGSLGTAHKRRASSTGSSVGDDADFSPSQEDNSRGARSFQKTTTTRSGREAVVQGSQDVVMTSTSDNNNAGVAKDHATPLATRTIPGLRPTSKHTPVPKSNPTYAAPASKTPPAKRARRGSTSEPASRASATPVSEISETAVVAEGTPDTNGETSDPDFEPDTCLQCIRAKTRCHGCQRTRKNTWSRCIRCVRHGIRCDPVVAAVAYALDPTLPPMSSLKAPNAVGSMGHTAVAAAASASVVSPIDTMGNVDSTVPTDAAAAMPHSAIADSLDKRRPCTHCKSVRVKCEYLNRRDDGSKDLCRRCIRLHLECVSSDRSRPKDMNPSEVLAPVDLERIKEELWKAGGPSGVDPRDLLPPSVVAAAGPLLSNNLDGEDYQIGKKRQLAFPDGISKANILQHRPRRAAATTATATAGSPPMPRKTSSAAPTRARSEQSGRSKSISSSSTDADLPLENRGAATTITTRAAAPDTTVKDPRSDGDLNISVLAVTGEPDEIVPSARD</sequence>
<dbReference type="InterPro" id="IPR001138">
    <property type="entry name" value="Zn2Cys6_DnaBD"/>
</dbReference>
<dbReference type="InterPro" id="IPR036864">
    <property type="entry name" value="Zn2-C6_fun-type_DNA-bd_sf"/>
</dbReference>
<keyword evidence="3" id="KW-1185">Reference proteome</keyword>
<dbReference type="CDD" id="cd00067">
    <property type="entry name" value="GAL4"/>
    <property type="match status" value="1"/>
</dbReference>
<dbReference type="OrthoDB" id="4222821at2759"/>
<proteinExistence type="predicted"/>
<feature type="region of interest" description="Disordered" evidence="1">
    <location>
        <begin position="586"/>
        <end position="670"/>
    </location>
</feature>
<evidence type="ECO:0000313" key="3">
    <source>
        <dbReference type="Proteomes" id="UP000827284"/>
    </source>
</evidence>